<dbReference type="InterPro" id="IPR032675">
    <property type="entry name" value="LRR_dom_sf"/>
</dbReference>
<dbReference type="PROSITE" id="PS50181">
    <property type="entry name" value="FBOX"/>
    <property type="match status" value="1"/>
</dbReference>
<evidence type="ECO:0000259" key="1">
    <source>
        <dbReference type="PROSITE" id="PS50181"/>
    </source>
</evidence>
<dbReference type="EMBL" id="CAJOBJ010035597">
    <property type="protein sequence ID" value="CAF4297563.1"/>
    <property type="molecule type" value="Genomic_DNA"/>
</dbReference>
<accession>A0A8S2TMN2</accession>
<organism evidence="2 3">
    <name type="scientific">Rotaria magnacalcarata</name>
    <dbReference type="NCBI Taxonomy" id="392030"/>
    <lineage>
        <taxon>Eukaryota</taxon>
        <taxon>Metazoa</taxon>
        <taxon>Spiralia</taxon>
        <taxon>Gnathifera</taxon>
        <taxon>Rotifera</taxon>
        <taxon>Eurotatoria</taxon>
        <taxon>Bdelloidea</taxon>
        <taxon>Philodinida</taxon>
        <taxon>Philodinidae</taxon>
        <taxon>Rotaria</taxon>
    </lineage>
</organism>
<protein>
    <recommendedName>
        <fullName evidence="1">F-box domain-containing protein</fullName>
    </recommendedName>
</protein>
<comment type="caution">
    <text evidence="2">The sequence shown here is derived from an EMBL/GenBank/DDBJ whole genome shotgun (WGS) entry which is preliminary data.</text>
</comment>
<evidence type="ECO:0000313" key="2">
    <source>
        <dbReference type="EMBL" id="CAF4297563.1"/>
    </source>
</evidence>
<feature type="domain" description="F-box" evidence="1">
    <location>
        <begin position="5"/>
        <end position="52"/>
    </location>
</feature>
<name>A0A8S2TMN2_9BILA</name>
<sequence>MQGSSVELNDLSDEILLLIFKKLDKAEVLYSFLGINQRFTRLVHDSIFTNRLTLTKGVADGLFDRLDNQKRERFRLQILPSIRHKIEWLGVEASSLEDILLCTSYPNLNGLGLHGIEENTVLRIFTDETPLTRLLQDKITSLVIDTFLSEDAFTKECLHYGSSDWDKPLFQIPPTISSSTLLELHVILETFTDLSPRIVIDNQKQIPSLKHFSLYSERDTDKYNELIVPLVYRMTNLEELNLHLVVYCEKRFIGGYDLTRNIISRLLQLNKFVFNIRSRLPLNDQAYLSSNEDSQRSFNGFKNNKIISCVDYFPDRKEGQCHIYSYPYPAKYYEYITNNFPDGLFKYVREVSLYDERPFEHEFFIKIAKSFPFMEKLTVYNNKPQMNKFDERSKDDNRHLSAIQYPYLRLLDLFDAHDDYAEQFLLEFKTCLPIKLNLHVHFSTLSRVTHNFTRNATRMNCAKIIDSGVSGGNSSTSKQLLKDYVSDAKIIFSNSVE</sequence>
<evidence type="ECO:0000313" key="3">
    <source>
        <dbReference type="Proteomes" id="UP000681720"/>
    </source>
</evidence>
<reference evidence="2" key="1">
    <citation type="submission" date="2021-02" db="EMBL/GenBank/DDBJ databases">
        <authorList>
            <person name="Nowell W R."/>
        </authorList>
    </citation>
    <scope>NUCLEOTIDE SEQUENCE</scope>
</reference>
<dbReference type="Proteomes" id="UP000681720">
    <property type="component" value="Unassembled WGS sequence"/>
</dbReference>
<dbReference type="InterPro" id="IPR001810">
    <property type="entry name" value="F-box_dom"/>
</dbReference>
<proteinExistence type="predicted"/>
<dbReference type="AlphaFoldDB" id="A0A8S2TMN2"/>
<dbReference type="Gene3D" id="3.80.10.10">
    <property type="entry name" value="Ribonuclease Inhibitor"/>
    <property type="match status" value="1"/>
</dbReference>
<gene>
    <name evidence="2" type="ORF">GIL414_LOCUS25688</name>
</gene>